<dbReference type="GO" id="GO:0000785">
    <property type="term" value="C:chromatin"/>
    <property type="evidence" value="ECO:0007669"/>
    <property type="project" value="TreeGrafter"/>
</dbReference>
<feature type="domain" description="Bromo" evidence="11">
    <location>
        <begin position="240"/>
        <end position="292"/>
    </location>
</feature>
<dbReference type="PRINTS" id="PR00503">
    <property type="entry name" value="BROMODOMAIN"/>
</dbReference>
<name>A0A0B7B4P7_9EUPU</name>
<dbReference type="InterPro" id="IPR001487">
    <property type="entry name" value="Bromodomain"/>
</dbReference>
<dbReference type="SMART" id="SM00249">
    <property type="entry name" value="PHD"/>
    <property type="match status" value="1"/>
</dbReference>
<organism evidence="13">
    <name type="scientific">Arion vulgaris</name>
    <dbReference type="NCBI Taxonomy" id="1028688"/>
    <lineage>
        <taxon>Eukaryota</taxon>
        <taxon>Metazoa</taxon>
        <taxon>Spiralia</taxon>
        <taxon>Lophotrochozoa</taxon>
        <taxon>Mollusca</taxon>
        <taxon>Gastropoda</taxon>
        <taxon>Heterobranchia</taxon>
        <taxon>Euthyneura</taxon>
        <taxon>Panpulmonata</taxon>
        <taxon>Eupulmonata</taxon>
        <taxon>Stylommatophora</taxon>
        <taxon>Helicina</taxon>
        <taxon>Arionoidea</taxon>
        <taxon>Arionidae</taxon>
        <taxon>Arion</taxon>
    </lineage>
</organism>
<keyword evidence="2" id="KW-0479">Metal-binding</keyword>
<evidence type="ECO:0000256" key="4">
    <source>
        <dbReference type="ARBA" id="ARBA00022833"/>
    </source>
</evidence>
<keyword evidence="3 9" id="KW-0863">Zinc-finger</keyword>
<keyword evidence="4" id="KW-0862">Zinc</keyword>
<dbReference type="Gene3D" id="3.30.40.10">
    <property type="entry name" value="Zinc/RING finger domain, C3HC4 (zinc finger)"/>
    <property type="match status" value="1"/>
</dbReference>
<feature type="compositionally biased region" description="Acidic residues" evidence="10">
    <location>
        <begin position="1"/>
        <end position="51"/>
    </location>
</feature>
<dbReference type="GO" id="GO:0008270">
    <property type="term" value="F:zinc ion binding"/>
    <property type="evidence" value="ECO:0007669"/>
    <property type="project" value="UniProtKB-KW"/>
</dbReference>
<dbReference type="PANTHER" id="PTHR45915">
    <property type="entry name" value="TRANSCRIPTION INTERMEDIARY FACTOR"/>
    <property type="match status" value="1"/>
</dbReference>
<dbReference type="InterPro" id="IPR001965">
    <property type="entry name" value="Znf_PHD"/>
</dbReference>
<sequence>VEQNEEIESDKEDIQVDQDELEEEEGLEAEEEDEIDDSNDEVTHDDEDDVDAELKENPEEDLCVACKTPGMLICCDCCPRAYHLQCAKPPLKKVPRGKWMCQVCMGIDRAGKIKFGGSNKNSKSKAKSKDTEKGKGKERKSAGSTKLTPTNSRPLSKLESPDESPAVGRPRKHSLSPLLIANVGVSKPKKGRPRSKLSLDSMDDDDPILRLMKPIMPSSKRANSQQQQLRTAQELVNELIKHEDAWPFLKPVDKKLVPDYYEVIKRPMDFGTIRNKIHAFTYHKPSEILEDV</sequence>
<dbReference type="InterPro" id="IPR011011">
    <property type="entry name" value="Znf_FYVE_PHD"/>
</dbReference>
<evidence type="ECO:0000256" key="5">
    <source>
        <dbReference type="ARBA" id="ARBA00023054"/>
    </source>
</evidence>
<dbReference type="SMART" id="SM00297">
    <property type="entry name" value="BROMO"/>
    <property type="match status" value="1"/>
</dbReference>
<dbReference type="PANTHER" id="PTHR45915:SF6">
    <property type="entry name" value="E3 UBIQUITIN-PROTEIN LIGASE TRIM33"/>
    <property type="match status" value="1"/>
</dbReference>
<feature type="region of interest" description="Disordered" evidence="10">
    <location>
        <begin position="115"/>
        <end position="204"/>
    </location>
</feature>
<evidence type="ECO:0000256" key="6">
    <source>
        <dbReference type="ARBA" id="ARBA00023117"/>
    </source>
</evidence>
<evidence type="ECO:0000256" key="7">
    <source>
        <dbReference type="ARBA" id="ARBA00023242"/>
    </source>
</evidence>
<evidence type="ECO:0000259" key="12">
    <source>
        <dbReference type="PROSITE" id="PS50016"/>
    </source>
</evidence>
<evidence type="ECO:0000256" key="8">
    <source>
        <dbReference type="PROSITE-ProRule" id="PRU00035"/>
    </source>
</evidence>
<gene>
    <name evidence="13" type="primary">ORF157250</name>
</gene>
<reference evidence="13" key="1">
    <citation type="submission" date="2014-12" db="EMBL/GenBank/DDBJ databases">
        <title>Insight into the proteome of Arion vulgaris.</title>
        <authorList>
            <person name="Aradska J."/>
            <person name="Bulat T."/>
            <person name="Smidak R."/>
            <person name="Sarate P."/>
            <person name="Gangsoo J."/>
            <person name="Sialana F."/>
            <person name="Bilban M."/>
            <person name="Lubec G."/>
        </authorList>
    </citation>
    <scope>NUCLEOTIDE SEQUENCE</scope>
    <source>
        <tissue evidence="13">Skin</tissue>
    </source>
</reference>
<keyword evidence="5" id="KW-0175">Coiled coil</keyword>
<accession>A0A0B7B4P7</accession>
<evidence type="ECO:0000259" key="11">
    <source>
        <dbReference type="PROSITE" id="PS50014"/>
    </source>
</evidence>
<evidence type="ECO:0000256" key="9">
    <source>
        <dbReference type="PROSITE-ProRule" id="PRU00146"/>
    </source>
</evidence>
<feature type="compositionally biased region" description="Basic and acidic residues" evidence="10">
    <location>
        <begin position="127"/>
        <end position="141"/>
    </location>
</feature>
<evidence type="ECO:0008006" key="14">
    <source>
        <dbReference type="Google" id="ProtNLM"/>
    </source>
</evidence>
<proteinExistence type="predicted"/>
<dbReference type="InterPro" id="IPR036427">
    <property type="entry name" value="Bromodomain-like_sf"/>
</dbReference>
<dbReference type="InterPro" id="IPR019787">
    <property type="entry name" value="Znf_PHD-finger"/>
</dbReference>
<feature type="compositionally biased region" description="Polar residues" evidence="10">
    <location>
        <begin position="142"/>
        <end position="154"/>
    </location>
</feature>
<dbReference type="InterPro" id="IPR019786">
    <property type="entry name" value="Zinc_finger_PHD-type_CS"/>
</dbReference>
<dbReference type="InterPro" id="IPR013083">
    <property type="entry name" value="Znf_RING/FYVE/PHD"/>
</dbReference>
<dbReference type="PROSITE" id="PS50014">
    <property type="entry name" value="BROMODOMAIN_2"/>
    <property type="match status" value="1"/>
</dbReference>
<dbReference type="Gene3D" id="1.20.920.10">
    <property type="entry name" value="Bromodomain-like"/>
    <property type="match status" value="1"/>
</dbReference>
<feature type="non-terminal residue" evidence="13">
    <location>
        <position position="292"/>
    </location>
</feature>
<feature type="region of interest" description="Disordered" evidence="10">
    <location>
        <begin position="1"/>
        <end position="55"/>
    </location>
</feature>
<feature type="domain" description="PHD-type" evidence="12">
    <location>
        <begin position="60"/>
        <end position="107"/>
    </location>
</feature>
<evidence type="ECO:0000256" key="2">
    <source>
        <dbReference type="ARBA" id="ARBA00022723"/>
    </source>
</evidence>
<dbReference type="Pfam" id="PF00439">
    <property type="entry name" value="Bromodomain"/>
    <property type="match status" value="1"/>
</dbReference>
<dbReference type="Pfam" id="PF00628">
    <property type="entry name" value="PHD"/>
    <property type="match status" value="1"/>
</dbReference>
<keyword evidence="6 8" id="KW-0103">Bromodomain</keyword>
<dbReference type="PROSITE" id="PS01359">
    <property type="entry name" value="ZF_PHD_1"/>
    <property type="match status" value="1"/>
</dbReference>
<evidence type="ECO:0000256" key="1">
    <source>
        <dbReference type="ARBA" id="ARBA00004123"/>
    </source>
</evidence>
<keyword evidence="7" id="KW-0539">Nucleus</keyword>
<dbReference type="AlphaFoldDB" id="A0A0B7B4P7"/>
<dbReference type="SUPFAM" id="SSF57903">
    <property type="entry name" value="FYVE/PHD zinc finger"/>
    <property type="match status" value="1"/>
</dbReference>
<dbReference type="SUPFAM" id="SSF47370">
    <property type="entry name" value="Bromodomain"/>
    <property type="match status" value="1"/>
</dbReference>
<dbReference type="GO" id="GO:0005634">
    <property type="term" value="C:nucleus"/>
    <property type="evidence" value="ECO:0007669"/>
    <property type="project" value="UniProtKB-SubCell"/>
</dbReference>
<dbReference type="EMBL" id="HACG01040220">
    <property type="protein sequence ID" value="CEK87085.1"/>
    <property type="molecule type" value="Transcribed_RNA"/>
</dbReference>
<dbReference type="PROSITE" id="PS50016">
    <property type="entry name" value="ZF_PHD_2"/>
    <property type="match status" value="1"/>
</dbReference>
<feature type="non-terminal residue" evidence="13">
    <location>
        <position position="1"/>
    </location>
</feature>
<evidence type="ECO:0000313" key="13">
    <source>
        <dbReference type="EMBL" id="CEK87085.1"/>
    </source>
</evidence>
<comment type="subcellular location">
    <subcellularLocation>
        <location evidence="1">Nucleus</location>
    </subcellularLocation>
</comment>
<evidence type="ECO:0000256" key="10">
    <source>
        <dbReference type="SAM" id="MobiDB-lite"/>
    </source>
</evidence>
<evidence type="ECO:0000256" key="3">
    <source>
        <dbReference type="ARBA" id="ARBA00022771"/>
    </source>
</evidence>
<protein>
    <recommendedName>
        <fullName evidence="14">Bromo domain-containing protein</fullName>
    </recommendedName>
</protein>